<comment type="caution">
    <text evidence="3">The sequence shown here is derived from an EMBL/GenBank/DDBJ whole genome shotgun (WGS) entry which is preliminary data.</text>
</comment>
<dbReference type="GO" id="GO:0016628">
    <property type="term" value="F:oxidoreductase activity, acting on the CH-CH group of donors, NAD or NADP as acceptor"/>
    <property type="evidence" value="ECO:0007669"/>
    <property type="project" value="InterPro"/>
</dbReference>
<keyword evidence="1" id="KW-0560">Oxidoreductase</keyword>
<dbReference type="Gene3D" id="3.40.50.720">
    <property type="entry name" value="NAD(P)-binding Rossmann-like Domain"/>
    <property type="match status" value="2"/>
</dbReference>
<dbReference type="SUPFAM" id="SSF50129">
    <property type="entry name" value="GroES-like"/>
    <property type="match status" value="1"/>
</dbReference>
<accession>A0A9P8LI32</accession>
<dbReference type="CDD" id="cd05288">
    <property type="entry name" value="PGDH"/>
    <property type="match status" value="1"/>
</dbReference>
<dbReference type="EMBL" id="JAGHQM010000059">
    <property type="protein sequence ID" value="KAH0565811.1"/>
    <property type="molecule type" value="Genomic_DNA"/>
</dbReference>
<evidence type="ECO:0000313" key="4">
    <source>
        <dbReference type="Proteomes" id="UP000750711"/>
    </source>
</evidence>
<dbReference type="InterPro" id="IPR011032">
    <property type="entry name" value="GroES-like_sf"/>
</dbReference>
<name>A0A9P8LI32_9PEZI</name>
<dbReference type="AlphaFoldDB" id="A0A9P8LI32"/>
<evidence type="ECO:0000256" key="1">
    <source>
        <dbReference type="ARBA" id="ARBA00023002"/>
    </source>
</evidence>
<dbReference type="InterPro" id="IPR020843">
    <property type="entry name" value="ER"/>
</dbReference>
<dbReference type="Gene3D" id="3.90.180.10">
    <property type="entry name" value="Medium-chain alcohol dehydrogenases, catalytic domain"/>
    <property type="match status" value="2"/>
</dbReference>
<protein>
    <recommendedName>
        <fullName evidence="2">Enoyl reductase (ER) domain-containing protein</fullName>
    </recommendedName>
</protein>
<organism evidence="3 4">
    <name type="scientific">Trichoglossum hirsutum</name>
    <dbReference type="NCBI Taxonomy" id="265104"/>
    <lineage>
        <taxon>Eukaryota</taxon>
        <taxon>Fungi</taxon>
        <taxon>Dikarya</taxon>
        <taxon>Ascomycota</taxon>
        <taxon>Pezizomycotina</taxon>
        <taxon>Geoglossomycetes</taxon>
        <taxon>Geoglossales</taxon>
        <taxon>Geoglossaceae</taxon>
        <taxon>Trichoglossum</taxon>
    </lineage>
</organism>
<dbReference type="InterPro" id="IPR045010">
    <property type="entry name" value="MDR_fam"/>
</dbReference>
<sequence length="378" mass="41200">MVQNKGLIFKSAAVGWPEAGKNLAIEDCGFDFDAPPPNNGITTKNYFASFDPYQRGRMRDPGVKSYNSPFVIDKPITNYVIAEVLKSDNTEFKSGDLVRAFTGIEEYSVVPEALMSMVKKLENPYNLDLKLFLGPLGMPGLTAYSSFYEIGRPKKGEVIFISAASGAVGQIVGQLAKREGLTVLGSVGDDKKLEFIQSELGFDGGFNYKKENAADALARLCPTGIDIYYENVGGEQLDAALEHLHKFGRISIDSLGVLLKIALGVFLLTDTAILLVACGMISQYNAKPGEQYRVKNITQVVSKSLTIRGFIQSDPDMGPKYADDHQKNVQKWLSEGTLKTAISVTRGIDNSIDGLLGMFEGRNFGKAVLQIADFESST</sequence>
<dbReference type="Pfam" id="PF16884">
    <property type="entry name" value="ADH_N_2"/>
    <property type="match status" value="1"/>
</dbReference>
<dbReference type="Pfam" id="PF00107">
    <property type="entry name" value="ADH_zinc_N"/>
    <property type="match status" value="1"/>
</dbReference>
<dbReference type="SUPFAM" id="SSF51735">
    <property type="entry name" value="NAD(P)-binding Rossmann-fold domains"/>
    <property type="match status" value="1"/>
</dbReference>
<dbReference type="SMART" id="SM00829">
    <property type="entry name" value="PKS_ER"/>
    <property type="match status" value="1"/>
</dbReference>
<dbReference type="InterPro" id="IPR036291">
    <property type="entry name" value="NAD(P)-bd_dom_sf"/>
</dbReference>
<dbReference type="PANTHER" id="PTHR43205">
    <property type="entry name" value="PROSTAGLANDIN REDUCTASE"/>
    <property type="match status" value="1"/>
</dbReference>
<feature type="domain" description="Enoyl reductase (ER)" evidence="2">
    <location>
        <begin position="56"/>
        <end position="369"/>
    </location>
</feature>
<dbReference type="PANTHER" id="PTHR43205:SF7">
    <property type="entry name" value="PROSTAGLANDIN REDUCTASE 1"/>
    <property type="match status" value="1"/>
</dbReference>
<evidence type="ECO:0000259" key="2">
    <source>
        <dbReference type="SMART" id="SM00829"/>
    </source>
</evidence>
<dbReference type="Proteomes" id="UP000750711">
    <property type="component" value="Unassembled WGS sequence"/>
</dbReference>
<dbReference type="InterPro" id="IPR041694">
    <property type="entry name" value="ADH_N_2"/>
</dbReference>
<dbReference type="InterPro" id="IPR013149">
    <property type="entry name" value="ADH-like_C"/>
</dbReference>
<reference evidence="3" key="1">
    <citation type="submission" date="2021-03" db="EMBL/GenBank/DDBJ databases">
        <title>Comparative genomics and phylogenomic investigation of the class Geoglossomycetes provide insights into ecological specialization and systematics.</title>
        <authorList>
            <person name="Melie T."/>
            <person name="Pirro S."/>
            <person name="Miller A.N."/>
            <person name="Quandt A."/>
        </authorList>
    </citation>
    <scope>NUCLEOTIDE SEQUENCE</scope>
    <source>
        <strain evidence="3">CAQ_001_2017</strain>
    </source>
</reference>
<keyword evidence="4" id="KW-1185">Reference proteome</keyword>
<evidence type="ECO:0000313" key="3">
    <source>
        <dbReference type="EMBL" id="KAH0565811.1"/>
    </source>
</evidence>
<gene>
    <name evidence="3" type="ORF">GP486_000803</name>
</gene>
<proteinExistence type="predicted"/>